<feature type="compositionally biased region" description="Polar residues" evidence="1">
    <location>
        <begin position="499"/>
        <end position="523"/>
    </location>
</feature>
<feature type="region of interest" description="Disordered" evidence="1">
    <location>
        <begin position="1"/>
        <end position="30"/>
    </location>
</feature>
<feature type="compositionally biased region" description="Basic and acidic residues" evidence="1">
    <location>
        <begin position="162"/>
        <end position="193"/>
    </location>
</feature>
<reference evidence="2 3" key="1">
    <citation type="journal article" date="2021" name="Nat. Commun.">
        <title>Genetic determinants of endophytism in the Arabidopsis root mycobiome.</title>
        <authorList>
            <person name="Mesny F."/>
            <person name="Miyauchi S."/>
            <person name="Thiergart T."/>
            <person name="Pickel B."/>
            <person name="Atanasova L."/>
            <person name="Karlsson M."/>
            <person name="Huettel B."/>
            <person name="Barry K.W."/>
            <person name="Haridas S."/>
            <person name="Chen C."/>
            <person name="Bauer D."/>
            <person name="Andreopoulos W."/>
            <person name="Pangilinan J."/>
            <person name="LaButti K."/>
            <person name="Riley R."/>
            <person name="Lipzen A."/>
            <person name="Clum A."/>
            <person name="Drula E."/>
            <person name="Henrissat B."/>
            <person name="Kohler A."/>
            <person name="Grigoriev I.V."/>
            <person name="Martin F.M."/>
            <person name="Hacquard S."/>
        </authorList>
    </citation>
    <scope>NUCLEOTIDE SEQUENCE [LARGE SCALE GENOMIC DNA]</scope>
    <source>
        <strain evidence="2 3">MPI-SDFR-AT-0080</strain>
    </source>
</reference>
<evidence type="ECO:0000313" key="3">
    <source>
        <dbReference type="Proteomes" id="UP000774617"/>
    </source>
</evidence>
<evidence type="ECO:0000313" key="2">
    <source>
        <dbReference type="EMBL" id="KAH7031954.1"/>
    </source>
</evidence>
<sequence>MSISDTPTPPTTQAAKTTTSSTSLAAEDEEELRRLDQVYKRIRTNIPDTPYIITVPCAEPRYHHWSREQAESWCRNTPFDPTEERLQYMSFLYRDHADSCFVCRTEVDEERDRRAAMKTKSAPSGTSTPRSDVPKKKISLAAYSKSKQANGLPPKPVSGQDQSKKDTSVNEARSLPEKSADAQKSIKKEKDDISFATSETEEEKPSPVKKPKVALPSSKKPPHPENNGLPPLISPITSPTALGLPPLLSPTLPDAIEAELEKLAERHKRNSSNTSISSEQKPSTPLLGPETKAHQSSTPAKSTNRVAEKRLASHKAEDSEGAVSRPQEHTKHARVLSQGIAGLPKAAQERPRKLIVKLKYGRKRRQDVERCLRLPPGRKARQKEQESAAEDVQEPERVRKSDGVTKSKELPGKEGPRKAALPSTTDGKDKNRHVAEKRPRAADDTSTDAPASKRPRAPSNLDLDKKPRTPVPPSTQSPSVPAKSNQKTQYLTPRKETKSTGMMRTVSSDSNGVTSTPAQSADTPSDAKGPTSGINGRPSEAQMWTTYSRKFNDLGRRLKHEAQALCDPRNQPSLRDRKRGAAMSVECILTYMAAYYCMDYKSHLLHHQTDLNNSWRTLFPLFRYFKNNCQEFPHLEGLRLQLGAIICARIATIVAQRPPQSSSEGAPGGDKEGLSNNKALSIMSENIQTMATLVAESRSKLPFETLISTYTKTWEGRAQGVDAESDPRSWEKHEVGSLEGSYNLPLGADTSPVQAVRMGVIFLDEWMSKENVDYKMQLKL</sequence>
<organism evidence="2 3">
    <name type="scientific">Macrophomina phaseolina</name>
    <dbReference type="NCBI Taxonomy" id="35725"/>
    <lineage>
        <taxon>Eukaryota</taxon>
        <taxon>Fungi</taxon>
        <taxon>Dikarya</taxon>
        <taxon>Ascomycota</taxon>
        <taxon>Pezizomycotina</taxon>
        <taxon>Dothideomycetes</taxon>
        <taxon>Dothideomycetes incertae sedis</taxon>
        <taxon>Botryosphaeriales</taxon>
        <taxon>Botryosphaeriaceae</taxon>
        <taxon>Macrophomina</taxon>
    </lineage>
</organism>
<protein>
    <submittedName>
        <fullName evidence="2">Uncharacterized protein</fullName>
    </submittedName>
</protein>
<feature type="compositionally biased region" description="Polar residues" evidence="1">
    <location>
        <begin position="482"/>
        <end position="491"/>
    </location>
</feature>
<name>A0ABQ8FZN0_9PEZI</name>
<accession>A0ABQ8FZN0</accession>
<keyword evidence="3" id="KW-1185">Reference proteome</keyword>
<feature type="compositionally biased region" description="Basic and acidic residues" evidence="1">
    <location>
        <begin position="394"/>
        <end position="417"/>
    </location>
</feature>
<feature type="compositionally biased region" description="Polar residues" evidence="1">
    <location>
        <begin position="121"/>
        <end position="130"/>
    </location>
</feature>
<feature type="compositionally biased region" description="Basic and acidic residues" evidence="1">
    <location>
        <begin position="426"/>
        <end position="443"/>
    </location>
</feature>
<dbReference type="EMBL" id="JAGTJR010000042">
    <property type="protein sequence ID" value="KAH7031954.1"/>
    <property type="molecule type" value="Genomic_DNA"/>
</dbReference>
<feature type="compositionally biased region" description="Polar residues" evidence="1">
    <location>
        <begin position="271"/>
        <end position="283"/>
    </location>
</feature>
<feature type="compositionally biased region" description="Low complexity" evidence="1">
    <location>
        <begin position="11"/>
        <end position="25"/>
    </location>
</feature>
<feature type="compositionally biased region" description="Polar residues" evidence="1">
    <location>
        <begin position="294"/>
        <end position="305"/>
    </location>
</feature>
<proteinExistence type="predicted"/>
<evidence type="ECO:0000256" key="1">
    <source>
        <dbReference type="SAM" id="MobiDB-lite"/>
    </source>
</evidence>
<dbReference type="Proteomes" id="UP000774617">
    <property type="component" value="Unassembled WGS sequence"/>
</dbReference>
<gene>
    <name evidence="2" type="ORF">B0J12DRAFT_744975</name>
</gene>
<feature type="compositionally biased region" description="Low complexity" evidence="1">
    <location>
        <begin position="237"/>
        <end position="253"/>
    </location>
</feature>
<comment type="caution">
    <text evidence="2">The sequence shown here is derived from an EMBL/GenBank/DDBJ whole genome shotgun (WGS) entry which is preliminary data.</text>
</comment>
<feature type="compositionally biased region" description="Basic residues" evidence="1">
    <location>
        <begin position="353"/>
        <end position="365"/>
    </location>
</feature>
<feature type="compositionally biased region" description="Basic and acidic residues" evidence="1">
    <location>
        <begin position="306"/>
        <end position="318"/>
    </location>
</feature>
<feature type="region of interest" description="Disordered" evidence="1">
    <location>
        <begin position="111"/>
        <end position="541"/>
    </location>
</feature>